<comment type="subunit">
    <text evidence="3">Associates with DNA double-strand breaks.</text>
</comment>
<sequence length="3012" mass="340492">MAMNLEQIINLLHSTKIKERTNGVELLSSLFSVPNKVEKLAESQDLLLLFVALFDCFGYEKGAYTKKSTAGSTTTAENRLKAVARVLRTLVERTCRQWNRKALRVALEHLFENCKYNGTLFEPTALDYFHAIAHIFRFRPHVDNLDHSTWIRLVDLMFNVILEDPFKTRLEDSLESPSRAPSPMDVDEEKSQDEMTLSPKKKRRRPESTPTPTPRLAHHTAKGVGAEVGKIKPVAAEILKSLLTHPSAPLISADYPFLPVAVLNRMRRYLAAFSNKASLHRELLPALSVVLSACSLNKAAPVARFARDTWTDLIDLWKIKDWREPLVIVIRKLFPYLTVDNEKLGKLPPYDASLRALHDCLEKDTHDAKYKTLSLECLRMQLLSEAECPRAFVAKSFRYGWKFTSAQALSWASLELQADCAAKLYGLSRSTLHMEETGRKRARREDPISELLSSIRTRVDVNFRVAHLQVLLFIVDRHWSTIHDELRQSVKDALVQFLSYDEPDIQSWTFMCLAAIAHASCAGDAPAPWWGDIWTHAVREVTIPRVCRAACHVAHTLLTHTRSLISPNKIFSDIETLAKDLTIQGPTFPYDSVCAFLASCMWIASQDVRLYRLQLEEKALLWLLKTWKPTDPQERAKMPSYTVHDIHHFLEVACGARKQVDLICELELPECPIVDTVVEQHATAVIRGFVLYAQLPPFKHTATVIKPLTAGPFSMASAETNNKTEAPPGGKERRLSQFFTAHLEKFVQEGERDPDSKIRGPAIERVRVALDFALNALCFETMVSARGFAPNKRTMQLACKVIRVYIPTITDPNTDTWEDRLFLLAAFYPLVLAAPPKALDEPWEMMLPPGRDSGIRQDVLKNLSNRTNLSLQNMSEAQRAFQTMILSTVSDTDLIDEILDTMRHCLRDVATSLPKTSELKTNKGLDDHYIQLTGDSMGPVDAHSATLRKVVSACVRALATFPLLQSGLPAREKELFELFSHCSSISFVLFGTVYAEYVLDGALHVNAVDLSRFFEFVEEIAGVYECKQDDAFRIMVVSLLRATLDVWIDRTVDDVLLHQVRELFKWVFTMGQKHSNISWRAADAIVQFLDDYLRKDPSESSWPLADDETSETPHTWLHTLAGHVDIRVRFRAVLASARSFANIRQLGVKPMDWYLSIRNRICNMVEMYEEMLTRLVCLGNIMIVSSTVRRGSYWNLLELCFYSSAYVAHVETILAAVSQRLGLSVASFFETYAGQIAIALRVNSKEFLQLPPHLLGYRDMKEYAEAAFPLLTPYNLAASGRDREEEERGYQYFKSHCEALKKSYAEGLGDCLADVVGQFVVHWISHNGGTEGPGSMSLLSSITELIARLGHDDPIGQQLRPYADGILTTVIRTLDEADYSSSGPIAASLEALPDASAEIFCLLTRFRDDTFYGEEAIVPAWRADAVLESLVWFDDHVPHWEDVAITYHVLHHLFAILERHPLVYEQLRLLNAVCMWVACRHEHFQYPALLKTLFNGALNILAQSDLARGAQSILDWIFDRLNLYRASELNLRLAEGLLRIGCVAHEFVPSDVPDTSLMGEDLLQWIEQKLFDLHRIAGQEDVVLEALAAWPRDLNDSLKQLLGHIGTTDLSRYLRDDSVSTNKFRLVRRLHDLAVENPRGSSRFAQSDFWRLKSCIPTGGFLASSDVHAFAELLLSNQGRIDGLEYEAPNAPSARSQHLSSNPQNSTYHAAQVGARKAIFVSLLNMLHDPSTSRAYLAFKTVRSLAVAAGSDVTGTASWPPGYKAELSYLQAYSTPSSLPPSRTLAEVFAPEPALELARNFPNWIKFITSAICDFLAAKESFYISLSAALRSDARLAEEVLPVLVHIALGREWERRRHKTDPAPNRTALSEYFTRILTSPVSSVPCRRVIVDVVLHLRQLKRSERDDPLSHERWLDLDFILLSQSAISYGAYTTALLFTELAAESSDQSCSGSTSVEQVLYEIYGHIDEPDGFYGIKSLDPHNILLKRFHHENQWQKAFQFHGASIDDHFSEGNDVRGVLQALHSFGFNQLALTTLQAVPEASDDLTLGLMAYALGWRTGTWDLPEHSGDQKVALYAALRAVHRERDDRVVEASLQRTLTEEMSRLRSLADENIAEIREVAQNLMCLNEIRRWRGEEFQSQLQAKSIDPTVAAELGDLELDIEYPFLEALIATRVSLLHSARYREERDQIGDVRHPFVRGLVDVETSCLLRLSEASRKVDNVQIALNSVVRAQKLCSSPRFDVSYEYAHVLWLSHEPRSAVQYLNTLLGTSVPGFPALDTLDTAKKALAYATLGTWASEACLEKPAYIMTQYFNEAANLALSGTSNASAKAGSLSASVLHQYAIFAERQYTSIVKSPDAFRWRVYKGRKEEELRHWKERIAKEPSNSTELKRMQSKAQKILDEDLARLQEYAQQRDMFLRQALNMYSRTLQISDEFDDDSMIRFCSLWFANFDRMDDNFQGLIAQTAKRIPSRKFVFLTHQLAARLSKSDKDPQMPQPPQQVNLRSVVLRMCREHPFHTLYSVFCLQGDNKPSASRRQSSRHDPTSSQAERTAAALDIFQSLLSDSRCQERVKAVDLICRASLEWAQYPIKSEHAAAMEAHRPRPSQIPLKLQILSVKDVKVPVITAPLPVDVTCRYDNFVWISRFEDRYSIAGGINVPKITNCVGSDGNRYKQLYKGEGGDDLRQDAVMEQVFDLVNVVLRHDRQTLRRKLRIRGYKVIPLASQAGVLEFVQNTQPLKTWLELAHPRYRPEDISPGKFSTQLREAAHGKKAVDKEQQERMFTLFKSLRTKFKPVMRHFFTEHHKVPIVWFRTRLNYARSVATTSIVGHILGLGDRHTSNILQDMTNGEVVHIDLGIAFDQGKLLPAPERVPFRLTADMVDGLGTSGVDGVFRRCAEETLRVLREEQEVILTVLEVFKYDPLHSWTASEMKLKQAQSRTDVTSELTEAAFKFAVGLDLSAGAADEAADRALSSVQRKLDKTNSVEFTVNDLIQQATDVFSLANMFHGWTPYL</sequence>
<evidence type="ECO:0000256" key="9">
    <source>
        <dbReference type="ARBA" id="ARBA00022763"/>
    </source>
</evidence>
<dbReference type="InterPro" id="IPR014009">
    <property type="entry name" value="PIK_FAT"/>
</dbReference>
<dbReference type="Gene3D" id="1.10.1070.11">
    <property type="entry name" value="Phosphatidylinositol 3-/4-kinase, catalytic domain"/>
    <property type="match status" value="1"/>
</dbReference>
<dbReference type="RefSeq" id="XP_007401227.1">
    <property type="nucleotide sequence ID" value="XM_007401165.1"/>
</dbReference>
<evidence type="ECO:0000313" key="21">
    <source>
        <dbReference type="EMBL" id="EKM50032.1"/>
    </source>
</evidence>
<dbReference type="Pfam" id="PF11640">
    <property type="entry name" value="TAN"/>
    <property type="match status" value="1"/>
</dbReference>
<dbReference type="SUPFAM" id="SSF56112">
    <property type="entry name" value="Protein kinase-like (PK-like)"/>
    <property type="match status" value="1"/>
</dbReference>
<dbReference type="Proteomes" id="UP000008370">
    <property type="component" value="Unassembled WGS sequence"/>
</dbReference>
<evidence type="ECO:0000256" key="4">
    <source>
        <dbReference type="ARBA" id="ARBA00012513"/>
    </source>
</evidence>
<keyword evidence="22" id="KW-1185">Reference proteome</keyword>
<dbReference type="HOGENOM" id="CLU_000178_11_0_1"/>
<evidence type="ECO:0000256" key="14">
    <source>
        <dbReference type="ARBA" id="ARBA00047899"/>
    </source>
</evidence>
<dbReference type="InterPro" id="IPR003152">
    <property type="entry name" value="FATC_dom"/>
</dbReference>
<evidence type="ECO:0000259" key="18">
    <source>
        <dbReference type="PROSITE" id="PS50290"/>
    </source>
</evidence>
<dbReference type="GO" id="GO:0006281">
    <property type="term" value="P:DNA repair"/>
    <property type="evidence" value="ECO:0007669"/>
    <property type="project" value="InterPro"/>
</dbReference>
<dbReference type="SMART" id="SM01343">
    <property type="entry name" value="FATC"/>
    <property type="match status" value="1"/>
</dbReference>
<name>K5WIG7_PHACS</name>
<accession>K5WIG7</accession>
<evidence type="ECO:0000256" key="12">
    <source>
        <dbReference type="ARBA" id="ARBA00023242"/>
    </source>
</evidence>
<evidence type="ECO:0000256" key="6">
    <source>
        <dbReference type="ARBA" id="ARBA00022527"/>
    </source>
</evidence>
<dbReference type="Pfam" id="PF02260">
    <property type="entry name" value="FATC"/>
    <property type="match status" value="1"/>
</dbReference>
<protein>
    <recommendedName>
        <fullName evidence="5 16">Serine/threonine-protein kinase Tel1</fullName>
        <ecNumber evidence="4 16">2.7.11.1</ecNumber>
    </recommendedName>
</protein>
<keyword evidence="10 16" id="KW-0418">Kinase</keyword>
<dbReference type="GO" id="GO:0004674">
    <property type="term" value="F:protein serine/threonine kinase activity"/>
    <property type="evidence" value="ECO:0007669"/>
    <property type="project" value="UniProtKB-KW"/>
</dbReference>
<comment type="function">
    <text evidence="13 16">Serine/threonine protein kinase which activates checkpoint signaling upon genotoxic stresses such as ionizing radiation (IR), ultraviolet light (UV), or DNA replication stalling, thereby acting as a DNA damage sensor. Recognizes the substrate consensus sequence [ST]-Q. Phosphorylates histone H2A to form H2AS128ph (gamma-H2A) at sites of DNA damage, involved in the regulation of DNA damage response mechanism. Required for the control of telomere length and genome stability.</text>
</comment>
<dbReference type="GeneID" id="18908940"/>
<evidence type="ECO:0000259" key="20">
    <source>
        <dbReference type="PROSITE" id="PS51190"/>
    </source>
</evidence>
<dbReference type="InterPro" id="IPR036940">
    <property type="entry name" value="PI3/4_kinase_cat_sf"/>
</dbReference>
<keyword evidence="12 16" id="KW-0539">Nucleus</keyword>
<dbReference type="Pfam" id="PF00454">
    <property type="entry name" value="PI3_PI4_kinase"/>
    <property type="match status" value="1"/>
</dbReference>
<feature type="region of interest" description="Disordered" evidence="17">
    <location>
        <begin position="172"/>
        <end position="222"/>
    </location>
</feature>
<comment type="subcellular location">
    <subcellularLocation>
        <location evidence="16">Chromosome</location>
        <location evidence="16">Telomere</location>
    </subcellularLocation>
    <subcellularLocation>
        <location evidence="1 16">Nucleus</location>
    </subcellularLocation>
</comment>
<dbReference type="InterPro" id="IPR016024">
    <property type="entry name" value="ARM-type_fold"/>
</dbReference>
<comment type="catalytic activity">
    <reaction evidence="15">
        <text>L-seryl-[protein] + ATP = O-phospho-L-seryl-[protein] + ADP + H(+)</text>
        <dbReference type="Rhea" id="RHEA:17989"/>
        <dbReference type="Rhea" id="RHEA-COMP:9863"/>
        <dbReference type="Rhea" id="RHEA-COMP:11604"/>
        <dbReference type="ChEBI" id="CHEBI:15378"/>
        <dbReference type="ChEBI" id="CHEBI:29999"/>
        <dbReference type="ChEBI" id="CHEBI:30616"/>
        <dbReference type="ChEBI" id="CHEBI:83421"/>
        <dbReference type="ChEBI" id="CHEBI:456216"/>
        <dbReference type="EC" id="2.7.11.1"/>
    </reaction>
</comment>
<dbReference type="PROSITE" id="PS51189">
    <property type="entry name" value="FAT"/>
    <property type="match status" value="1"/>
</dbReference>
<dbReference type="PROSITE" id="PS00916">
    <property type="entry name" value="PI3_4_KINASE_2"/>
    <property type="match status" value="1"/>
</dbReference>
<keyword evidence="7 16" id="KW-0808">Transferase</keyword>
<dbReference type="KEGG" id="pco:PHACADRAFT_153321"/>
<organism evidence="21 22">
    <name type="scientific">Phanerochaete carnosa (strain HHB-10118-sp)</name>
    <name type="common">White-rot fungus</name>
    <name type="synonym">Peniophora carnosa</name>
    <dbReference type="NCBI Taxonomy" id="650164"/>
    <lineage>
        <taxon>Eukaryota</taxon>
        <taxon>Fungi</taxon>
        <taxon>Dikarya</taxon>
        <taxon>Basidiomycota</taxon>
        <taxon>Agaricomycotina</taxon>
        <taxon>Agaricomycetes</taxon>
        <taxon>Polyporales</taxon>
        <taxon>Phanerochaetaceae</taxon>
        <taxon>Phanerochaete</taxon>
    </lineage>
</organism>
<dbReference type="InterPro" id="IPR044107">
    <property type="entry name" value="PIKKc_ATM"/>
</dbReference>
<dbReference type="PANTHER" id="PTHR37079">
    <property type="entry name" value="SERINE/THREONINE-PROTEIN KINASE ATM"/>
    <property type="match status" value="1"/>
</dbReference>
<dbReference type="GO" id="GO:0005634">
    <property type="term" value="C:nucleus"/>
    <property type="evidence" value="ECO:0007669"/>
    <property type="project" value="UniProtKB-SubCell"/>
</dbReference>
<evidence type="ECO:0000259" key="19">
    <source>
        <dbReference type="PROSITE" id="PS51189"/>
    </source>
</evidence>
<gene>
    <name evidence="21" type="ORF">PHACADRAFT_153321</name>
</gene>
<dbReference type="FunCoup" id="K5WIG7">
    <property type="interactions" value="192"/>
</dbReference>
<keyword evidence="16" id="KW-0779">Telomere</keyword>
<dbReference type="InterPro" id="IPR021668">
    <property type="entry name" value="TAN"/>
</dbReference>
<evidence type="ECO:0000256" key="13">
    <source>
        <dbReference type="ARBA" id="ARBA00025079"/>
    </source>
</evidence>
<proteinExistence type="inferred from homology"/>
<dbReference type="CDD" id="cd05171">
    <property type="entry name" value="PIKKc_ATM"/>
    <property type="match status" value="1"/>
</dbReference>
<dbReference type="SMART" id="SM01342">
    <property type="entry name" value="TAN"/>
    <property type="match status" value="1"/>
</dbReference>
<keyword evidence="16" id="KW-0158">Chromosome</keyword>
<dbReference type="InterPro" id="IPR018936">
    <property type="entry name" value="PI3/4_kinase_CS"/>
</dbReference>
<keyword evidence="16" id="KW-0156">Chromatin regulator</keyword>
<dbReference type="InterPro" id="IPR000403">
    <property type="entry name" value="PI3/4_kinase_cat_dom"/>
</dbReference>
<evidence type="ECO:0000256" key="3">
    <source>
        <dbReference type="ARBA" id="ARBA00011370"/>
    </source>
</evidence>
<evidence type="ECO:0000256" key="2">
    <source>
        <dbReference type="ARBA" id="ARBA00010769"/>
    </source>
</evidence>
<evidence type="ECO:0000256" key="1">
    <source>
        <dbReference type="ARBA" id="ARBA00004123"/>
    </source>
</evidence>
<evidence type="ECO:0000256" key="8">
    <source>
        <dbReference type="ARBA" id="ARBA00022741"/>
    </source>
</evidence>
<evidence type="ECO:0000256" key="5">
    <source>
        <dbReference type="ARBA" id="ARBA00014619"/>
    </source>
</evidence>
<dbReference type="GO" id="GO:0035556">
    <property type="term" value="P:intracellular signal transduction"/>
    <property type="evidence" value="ECO:0007669"/>
    <property type="project" value="UniProtKB-ARBA"/>
</dbReference>
<feature type="domain" description="FAT" evidence="19">
    <location>
        <begin position="1921"/>
        <end position="2529"/>
    </location>
</feature>
<evidence type="ECO:0000256" key="17">
    <source>
        <dbReference type="SAM" id="MobiDB-lite"/>
    </source>
</evidence>
<dbReference type="PROSITE" id="PS50290">
    <property type="entry name" value="PI3_4_KINASE_3"/>
    <property type="match status" value="1"/>
</dbReference>
<dbReference type="GO" id="GO:0106310">
    <property type="term" value="F:protein serine kinase activity"/>
    <property type="evidence" value="ECO:0007669"/>
    <property type="project" value="RHEA"/>
</dbReference>
<keyword evidence="9 16" id="KW-0227">DNA damage</keyword>
<comment type="catalytic activity">
    <reaction evidence="14 16">
        <text>L-threonyl-[protein] + ATP = O-phospho-L-threonyl-[protein] + ADP + H(+)</text>
        <dbReference type="Rhea" id="RHEA:46608"/>
        <dbReference type="Rhea" id="RHEA-COMP:11060"/>
        <dbReference type="Rhea" id="RHEA-COMP:11605"/>
        <dbReference type="ChEBI" id="CHEBI:15378"/>
        <dbReference type="ChEBI" id="CHEBI:30013"/>
        <dbReference type="ChEBI" id="CHEBI:30616"/>
        <dbReference type="ChEBI" id="CHEBI:61977"/>
        <dbReference type="ChEBI" id="CHEBI:456216"/>
        <dbReference type="EC" id="2.7.11.1"/>
    </reaction>
</comment>
<dbReference type="GO" id="GO:0000781">
    <property type="term" value="C:chromosome, telomeric region"/>
    <property type="evidence" value="ECO:0007669"/>
    <property type="project" value="UniProtKB-SubCell"/>
</dbReference>
<dbReference type="InterPro" id="IPR011009">
    <property type="entry name" value="Kinase-like_dom_sf"/>
</dbReference>
<dbReference type="GO" id="GO:0005524">
    <property type="term" value="F:ATP binding"/>
    <property type="evidence" value="ECO:0007669"/>
    <property type="project" value="UniProtKB-KW"/>
</dbReference>
<evidence type="ECO:0000313" key="22">
    <source>
        <dbReference type="Proteomes" id="UP000008370"/>
    </source>
</evidence>
<keyword evidence="6 16" id="KW-0723">Serine/threonine-protein kinase</keyword>
<dbReference type="SUPFAM" id="SSF48371">
    <property type="entry name" value="ARM repeat"/>
    <property type="match status" value="1"/>
</dbReference>
<evidence type="ECO:0000256" key="7">
    <source>
        <dbReference type="ARBA" id="ARBA00022679"/>
    </source>
</evidence>
<evidence type="ECO:0000256" key="16">
    <source>
        <dbReference type="RuleBase" id="RU365027"/>
    </source>
</evidence>
<dbReference type="InterPro" id="IPR038980">
    <property type="entry name" value="ATM_plant"/>
</dbReference>
<dbReference type="PROSITE" id="PS51190">
    <property type="entry name" value="FATC"/>
    <property type="match status" value="1"/>
</dbReference>
<feature type="domain" description="PI3K/PI4K catalytic" evidence="18">
    <location>
        <begin position="2646"/>
        <end position="2964"/>
    </location>
</feature>
<dbReference type="PANTHER" id="PTHR37079:SF4">
    <property type="entry name" value="SERINE_THREONINE-PROTEIN KINASE ATM"/>
    <property type="match status" value="1"/>
</dbReference>
<comment type="similarity">
    <text evidence="2 16">Belongs to the PI3/PI4-kinase family. ATM subfamily.</text>
</comment>
<dbReference type="InParanoid" id="K5WIG7"/>
<dbReference type="EC" id="2.7.11.1" evidence="4 16"/>
<dbReference type="STRING" id="650164.K5WIG7"/>
<dbReference type="SMART" id="SM00146">
    <property type="entry name" value="PI3Kc"/>
    <property type="match status" value="1"/>
</dbReference>
<evidence type="ECO:0000256" key="10">
    <source>
        <dbReference type="ARBA" id="ARBA00022777"/>
    </source>
</evidence>
<evidence type="ECO:0000256" key="15">
    <source>
        <dbReference type="ARBA" id="ARBA00048679"/>
    </source>
</evidence>
<keyword evidence="11 16" id="KW-0067">ATP-binding</keyword>
<feature type="domain" description="FATC" evidence="20">
    <location>
        <begin position="2980"/>
        <end position="3012"/>
    </location>
</feature>
<dbReference type="EMBL" id="JH930479">
    <property type="protein sequence ID" value="EKM50032.1"/>
    <property type="molecule type" value="Genomic_DNA"/>
</dbReference>
<dbReference type="OrthoDB" id="381190at2759"/>
<keyword evidence="8 16" id="KW-0547">Nucleotide-binding</keyword>
<dbReference type="GO" id="GO:0006325">
    <property type="term" value="P:chromatin organization"/>
    <property type="evidence" value="ECO:0007669"/>
    <property type="project" value="UniProtKB-KW"/>
</dbReference>
<reference evidence="21 22" key="1">
    <citation type="journal article" date="2012" name="BMC Genomics">
        <title>Comparative genomics of the white-rot fungi, Phanerochaete carnosa and P. chrysosporium, to elucidate the genetic basis of the distinct wood types they colonize.</title>
        <authorList>
            <person name="Suzuki H."/>
            <person name="MacDonald J."/>
            <person name="Syed K."/>
            <person name="Salamov A."/>
            <person name="Hori C."/>
            <person name="Aerts A."/>
            <person name="Henrissat B."/>
            <person name="Wiebenga A."/>
            <person name="vanKuyk P.A."/>
            <person name="Barry K."/>
            <person name="Lindquist E."/>
            <person name="LaButti K."/>
            <person name="Lapidus A."/>
            <person name="Lucas S."/>
            <person name="Coutinho P."/>
            <person name="Gong Y."/>
            <person name="Samejima M."/>
            <person name="Mahadevan R."/>
            <person name="Abou-Zaid M."/>
            <person name="de Vries R.P."/>
            <person name="Igarashi K."/>
            <person name="Yadav J.S."/>
            <person name="Grigoriev I.V."/>
            <person name="Master E.R."/>
        </authorList>
    </citation>
    <scope>NUCLEOTIDE SEQUENCE [LARGE SCALE GENOMIC DNA]</scope>
    <source>
        <strain evidence="21 22">HHB-10118-sp</strain>
    </source>
</reference>
<dbReference type="Gene3D" id="3.30.1010.10">
    <property type="entry name" value="Phosphatidylinositol 3-kinase Catalytic Subunit, Chain A, domain 4"/>
    <property type="match status" value="1"/>
</dbReference>
<evidence type="ECO:0000256" key="11">
    <source>
        <dbReference type="ARBA" id="ARBA00022840"/>
    </source>
</evidence>